<accession>A0A5D0MI23</accession>
<dbReference type="Pfam" id="PF20797">
    <property type="entry name" value="HepT-like_2"/>
    <property type="match status" value="1"/>
</dbReference>
<gene>
    <name evidence="2" type="ORF">FXF47_05095</name>
</gene>
<keyword evidence="3" id="KW-1185">Reference proteome</keyword>
<protein>
    <recommendedName>
        <fullName evidence="1">HepT-like domain-containing protein</fullName>
    </recommendedName>
</protein>
<dbReference type="EMBL" id="VSIX01000044">
    <property type="protein sequence ID" value="TYB31253.1"/>
    <property type="molecule type" value="Genomic_DNA"/>
</dbReference>
<sequence length="146" mass="17682">MHKSTKEKINIEIKNIDNLIKEMEPLFLKIQSEDTFNSTELYAAAAFLHSFYNGIEKILKIISKDHYSKNITGKKWHKNLLLFAKDRILKKSSINLLEDYMGFRHFFRHAYTFQIKYKYIKKLIYPLQKRWENIKKEIRTFCKKKS</sequence>
<dbReference type="InterPro" id="IPR048769">
    <property type="entry name" value="HepT-like_dom"/>
</dbReference>
<organism evidence="2 3">
    <name type="scientific">Candidatus Mcinerneyibacterium aminivorans</name>
    <dbReference type="NCBI Taxonomy" id="2703815"/>
    <lineage>
        <taxon>Bacteria</taxon>
        <taxon>Candidatus Macinerneyibacteriota</taxon>
        <taxon>Candidatus Mcinerneyibacteria</taxon>
        <taxon>Candidatus Mcinerneyibacteriales</taxon>
        <taxon>Candidatus Mcinerneyibacteriaceae</taxon>
        <taxon>Candidatus Mcinerneyibacterium</taxon>
    </lineage>
</organism>
<feature type="domain" description="HepT-like" evidence="1">
    <location>
        <begin position="43"/>
        <end position="143"/>
    </location>
</feature>
<evidence type="ECO:0000313" key="3">
    <source>
        <dbReference type="Proteomes" id="UP000324143"/>
    </source>
</evidence>
<reference evidence="2" key="1">
    <citation type="submission" date="2019-08" db="EMBL/GenBank/DDBJ databases">
        <title>Genomic characterization of a novel candidate phylum (ARYD3) from a high temperature, high salinity tertiary oil reservoir in north central Oklahoma, USA.</title>
        <authorList>
            <person name="Youssef N.H."/>
            <person name="Yadav A."/>
            <person name="Elshahed M.S."/>
        </authorList>
    </citation>
    <scope>NUCLEOTIDE SEQUENCE [LARGE SCALE GENOMIC DNA]</scope>
    <source>
        <strain evidence="2">ARYD3</strain>
    </source>
</reference>
<evidence type="ECO:0000313" key="2">
    <source>
        <dbReference type="EMBL" id="TYB31253.1"/>
    </source>
</evidence>
<dbReference type="AlphaFoldDB" id="A0A5D0MI23"/>
<proteinExistence type="predicted"/>
<name>A0A5D0MI23_9BACT</name>
<dbReference type="Proteomes" id="UP000324143">
    <property type="component" value="Unassembled WGS sequence"/>
</dbReference>
<comment type="caution">
    <text evidence="2">The sequence shown here is derived from an EMBL/GenBank/DDBJ whole genome shotgun (WGS) entry which is preliminary data.</text>
</comment>
<evidence type="ECO:0000259" key="1">
    <source>
        <dbReference type="Pfam" id="PF20797"/>
    </source>
</evidence>